<feature type="domain" description="Outer membrane protein beta-barrel" evidence="1">
    <location>
        <begin position="21"/>
        <end position="73"/>
    </location>
</feature>
<dbReference type="EMBL" id="RCBY01000563">
    <property type="protein sequence ID" value="RQH15549.1"/>
    <property type="molecule type" value="Genomic_DNA"/>
</dbReference>
<protein>
    <recommendedName>
        <fullName evidence="1">Outer membrane protein beta-barrel domain-containing protein</fullName>
    </recommendedName>
</protein>
<comment type="caution">
    <text evidence="2">The sequence shown here is derived from an EMBL/GenBank/DDBJ whole genome shotgun (WGS) entry which is preliminary data.</text>
</comment>
<dbReference type="Pfam" id="PF14905">
    <property type="entry name" value="OMP_b-brl_3"/>
    <property type="match status" value="1"/>
</dbReference>
<dbReference type="OrthoDB" id="972646at2"/>
<reference evidence="2 3" key="1">
    <citation type="journal article" date="2018" name="ACS Chem. Biol.">
        <title>Ketoreductase domain dysfunction expands chemodiversity: malyngamide biosynthesis in the cyanobacterium Okeania hirsuta.</title>
        <authorList>
            <person name="Moss N.A."/>
            <person name="Leao T."/>
            <person name="Rankin M."/>
            <person name="McCullough T.M."/>
            <person name="Qu P."/>
            <person name="Korobeynikov A."/>
            <person name="Smith J.L."/>
            <person name="Gerwick L."/>
            <person name="Gerwick W.H."/>
        </authorList>
    </citation>
    <scope>NUCLEOTIDE SEQUENCE [LARGE SCALE GENOMIC DNA]</scope>
    <source>
        <strain evidence="2 3">PAB10Feb10-1</strain>
    </source>
</reference>
<dbReference type="InterPro" id="IPR010917">
    <property type="entry name" value="TonB_rcpt_CS"/>
</dbReference>
<organism evidence="2 3">
    <name type="scientific">Okeania hirsuta</name>
    <dbReference type="NCBI Taxonomy" id="1458930"/>
    <lineage>
        <taxon>Bacteria</taxon>
        <taxon>Bacillati</taxon>
        <taxon>Cyanobacteriota</taxon>
        <taxon>Cyanophyceae</taxon>
        <taxon>Oscillatoriophycideae</taxon>
        <taxon>Oscillatoriales</taxon>
        <taxon>Microcoleaceae</taxon>
        <taxon>Okeania</taxon>
    </lineage>
</organism>
<dbReference type="AlphaFoldDB" id="A0A3N6NIF6"/>
<gene>
    <name evidence="2" type="ORF">D5R40_34045</name>
</gene>
<proteinExistence type="predicted"/>
<evidence type="ECO:0000259" key="1">
    <source>
        <dbReference type="Pfam" id="PF14905"/>
    </source>
</evidence>
<sequence>MRISPTNCPKFDFRQPVHGHGIRKKILKGRVVINFSARDLFASRIRESVTEQPTFYVYSWRQRGRFLTLAFSYGF</sequence>
<evidence type="ECO:0000313" key="3">
    <source>
        <dbReference type="Proteomes" id="UP000269154"/>
    </source>
</evidence>
<accession>A0A3N6NIF6</accession>
<name>A0A3N6NIF6_9CYAN</name>
<dbReference type="InterPro" id="IPR041700">
    <property type="entry name" value="OMP_b-brl_3"/>
</dbReference>
<dbReference type="PROSITE" id="PS01156">
    <property type="entry name" value="TONB_DEPENDENT_REC_2"/>
    <property type="match status" value="1"/>
</dbReference>
<dbReference type="Proteomes" id="UP000269154">
    <property type="component" value="Unassembled WGS sequence"/>
</dbReference>
<evidence type="ECO:0000313" key="2">
    <source>
        <dbReference type="EMBL" id="RQH15549.1"/>
    </source>
</evidence>
<keyword evidence="3" id="KW-1185">Reference proteome</keyword>